<gene>
    <name evidence="9" type="ORF">DW099_16840</name>
</gene>
<feature type="transmembrane region" description="Helical" evidence="7">
    <location>
        <begin position="132"/>
        <end position="154"/>
    </location>
</feature>
<organism evidence="9 10">
    <name type="scientific">Emergencia timonensis</name>
    <dbReference type="NCBI Taxonomy" id="1776384"/>
    <lineage>
        <taxon>Bacteria</taxon>
        <taxon>Bacillati</taxon>
        <taxon>Bacillota</taxon>
        <taxon>Clostridia</taxon>
        <taxon>Peptostreptococcales</taxon>
        <taxon>Anaerovoracaceae</taxon>
        <taxon>Emergencia</taxon>
    </lineage>
</organism>
<feature type="transmembrane region" description="Helical" evidence="7">
    <location>
        <begin position="278"/>
        <end position="297"/>
    </location>
</feature>
<dbReference type="Pfam" id="PF00892">
    <property type="entry name" value="EamA"/>
    <property type="match status" value="2"/>
</dbReference>
<feature type="transmembrane region" description="Helical" evidence="7">
    <location>
        <begin position="188"/>
        <end position="207"/>
    </location>
</feature>
<keyword evidence="3" id="KW-1003">Cell membrane</keyword>
<sequence>MKHTRIYILMVLAAFCWSGAFIAGKFAVPYIPTVSLTFGRFVVATVAMGFIKKYMEAKNPEEKYIFQKTDLKKFLFTGIVGMVGYHIFFFLSLKYTTAINSSIIGATNPVVTALLALAFLKQKLPLKQVLGIVLSLFGVVLTITAGDLSVLAAFELNKGDLIMCLAVVVWAAYGVYSKSRCAGISPVAITYYSFLVCTLVLIPFVLLEKPWEFLPGVPAEAYIAVVFMAIFPSCFSYLVQQIAIKEIGPARASVFINLVPIFSFVLATLILGETLQPVKILTAALIIAGVCICQLSGNTKEGIIKNGK</sequence>
<accession>A0A415DW84</accession>
<comment type="caution">
    <text evidence="9">The sequence shown here is derived from an EMBL/GenBank/DDBJ whole genome shotgun (WGS) entry which is preliminary data.</text>
</comment>
<dbReference type="PANTHER" id="PTHR32322:SF18">
    <property type="entry name" value="S-ADENOSYLMETHIONINE_S-ADENOSYLHOMOCYSTEINE TRANSPORTER"/>
    <property type="match status" value="1"/>
</dbReference>
<dbReference type="InterPro" id="IPR000620">
    <property type="entry name" value="EamA_dom"/>
</dbReference>
<feature type="transmembrane region" description="Helical" evidence="7">
    <location>
        <begin position="74"/>
        <end position="93"/>
    </location>
</feature>
<dbReference type="GO" id="GO:0005886">
    <property type="term" value="C:plasma membrane"/>
    <property type="evidence" value="ECO:0007669"/>
    <property type="project" value="UniProtKB-SubCell"/>
</dbReference>
<protein>
    <submittedName>
        <fullName evidence="9">DMT family transporter</fullName>
    </submittedName>
</protein>
<evidence type="ECO:0000256" key="3">
    <source>
        <dbReference type="ARBA" id="ARBA00022475"/>
    </source>
</evidence>
<keyword evidence="5 7" id="KW-1133">Transmembrane helix</keyword>
<dbReference type="SUPFAM" id="SSF103481">
    <property type="entry name" value="Multidrug resistance efflux transporter EmrE"/>
    <property type="match status" value="2"/>
</dbReference>
<keyword evidence="10" id="KW-1185">Reference proteome</keyword>
<evidence type="ECO:0000259" key="8">
    <source>
        <dbReference type="Pfam" id="PF00892"/>
    </source>
</evidence>
<name>A0A415DW84_9FIRM</name>
<comment type="subcellular location">
    <subcellularLocation>
        <location evidence="1">Cell membrane</location>
        <topology evidence="1">Multi-pass membrane protein</topology>
    </subcellularLocation>
</comment>
<dbReference type="AlphaFoldDB" id="A0A415DW84"/>
<dbReference type="EMBL" id="QRMS01000006">
    <property type="protein sequence ID" value="RHJ84757.1"/>
    <property type="molecule type" value="Genomic_DNA"/>
</dbReference>
<evidence type="ECO:0000313" key="10">
    <source>
        <dbReference type="Proteomes" id="UP000284841"/>
    </source>
</evidence>
<feature type="transmembrane region" description="Helical" evidence="7">
    <location>
        <begin position="34"/>
        <end position="54"/>
    </location>
</feature>
<evidence type="ECO:0000313" key="9">
    <source>
        <dbReference type="EMBL" id="RHJ84757.1"/>
    </source>
</evidence>
<dbReference type="GeneID" id="83003746"/>
<keyword evidence="6 7" id="KW-0472">Membrane</keyword>
<feature type="transmembrane region" description="Helical" evidence="7">
    <location>
        <begin position="160"/>
        <end position="176"/>
    </location>
</feature>
<evidence type="ECO:0000256" key="6">
    <source>
        <dbReference type="ARBA" id="ARBA00023136"/>
    </source>
</evidence>
<dbReference type="Proteomes" id="UP000284841">
    <property type="component" value="Unassembled WGS sequence"/>
</dbReference>
<feature type="domain" description="EamA" evidence="8">
    <location>
        <begin position="158"/>
        <end position="292"/>
    </location>
</feature>
<feature type="transmembrane region" description="Helical" evidence="7">
    <location>
        <begin position="99"/>
        <end position="120"/>
    </location>
</feature>
<dbReference type="RefSeq" id="WP_067538150.1">
    <property type="nucleotide sequence ID" value="NZ_AP025568.1"/>
</dbReference>
<dbReference type="OrthoDB" id="9799821at2"/>
<feature type="domain" description="EamA" evidence="8">
    <location>
        <begin position="6"/>
        <end position="143"/>
    </location>
</feature>
<keyword evidence="4 7" id="KW-0812">Transmembrane</keyword>
<dbReference type="PANTHER" id="PTHR32322">
    <property type="entry name" value="INNER MEMBRANE TRANSPORTER"/>
    <property type="match status" value="1"/>
</dbReference>
<feature type="transmembrane region" description="Helical" evidence="7">
    <location>
        <begin position="219"/>
        <end position="240"/>
    </location>
</feature>
<dbReference type="InterPro" id="IPR050638">
    <property type="entry name" value="AA-Vitamin_Transporters"/>
</dbReference>
<evidence type="ECO:0000256" key="5">
    <source>
        <dbReference type="ARBA" id="ARBA00022989"/>
    </source>
</evidence>
<evidence type="ECO:0000256" key="1">
    <source>
        <dbReference type="ARBA" id="ARBA00004651"/>
    </source>
</evidence>
<evidence type="ECO:0000256" key="7">
    <source>
        <dbReference type="SAM" id="Phobius"/>
    </source>
</evidence>
<feature type="transmembrane region" description="Helical" evidence="7">
    <location>
        <begin position="7"/>
        <end position="28"/>
    </location>
</feature>
<reference evidence="9 10" key="1">
    <citation type="submission" date="2018-08" db="EMBL/GenBank/DDBJ databases">
        <title>A genome reference for cultivated species of the human gut microbiota.</title>
        <authorList>
            <person name="Zou Y."/>
            <person name="Xue W."/>
            <person name="Luo G."/>
        </authorList>
    </citation>
    <scope>NUCLEOTIDE SEQUENCE [LARGE SCALE GENOMIC DNA]</scope>
    <source>
        <strain evidence="9 10">AM07-24</strain>
    </source>
</reference>
<comment type="similarity">
    <text evidence="2">Belongs to the EamA transporter family.</text>
</comment>
<evidence type="ECO:0000256" key="2">
    <source>
        <dbReference type="ARBA" id="ARBA00007362"/>
    </source>
</evidence>
<dbReference type="InterPro" id="IPR037185">
    <property type="entry name" value="EmrE-like"/>
</dbReference>
<evidence type="ECO:0000256" key="4">
    <source>
        <dbReference type="ARBA" id="ARBA00022692"/>
    </source>
</evidence>
<dbReference type="STRING" id="1776384.GCA_900086585_01366"/>
<proteinExistence type="inferred from homology"/>
<feature type="transmembrane region" description="Helical" evidence="7">
    <location>
        <begin position="252"/>
        <end position="272"/>
    </location>
</feature>